<dbReference type="Pfam" id="PF00392">
    <property type="entry name" value="GntR"/>
    <property type="match status" value="1"/>
</dbReference>
<dbReference type="CDD" id="cd07377">
    <property type="entry name" value="WHTH_GntR"/>
    <property type="match status" value="1"/>
</dbReference>
<dbReference type="InterPro" id="IPR036388">
    <property type="entry name" value="WH-like_DNA-bd_sf"/>
</dbReference>
<dbReference type="SUPFAM" id="SSF46785">
    <property type="entry name" value="Winged helix' DNA-binding domain"/>
    <property type="match status" value="1"/>
</dbReference>
<dbReference type="EMBL" id="BAAAYN010000054">
    <property type="protein sequence ID" value="GAA3396173.1"/>
    <property type="molecule type" value="Genomic_DNA"/>
</dbReference>
<keyword evidence="2" id="KW-0238">DNA-binding</keyword>
<dbReference type="SUPFAM" id="SSF64288">
    <property type="entry name" value="Chorismate lyase-like"/>
    <property type="match status" value="1"/>
</dbReference>
<evidence type="ECO:0000313" key="6">
    <source>
        <dbReference type="EMBL" id="GAA3396173.1"/>
    </source>
</evidence>
<accession>A0ABP6TAM3</accession>
<dbReference type="PANTHER" id="PTHR44846">
    <property type="entry name" value="MANNOSYL-D-GLYCERATE TRANSPORT/METABOLISM SYSTEM REPRESSOR MNGR-RELATED"/>
    <property type="match status" value="1"/>
</dbReference>
<feature type="region of interest" description="Disordered" evidence="4">
    <location>
        <begin position="1"/>
        <end position="26"/>
    </location>
</feature>
<dbReference type="Gene3D" id="3.40.1410.10">
    <property type="entry name" value="Chorismate lyase-like"/>
    <property type="match status" value="1"/>
</dbReference>
<dbReference type="InterPro" id="IPR011663">
    <property type="entry name" value="UTRA"/>
</dbReference>
<dbReference type="InterPro" id="IPR000524">
    <property type="entry name" value="Tscrpt_reg_HTH_GntR"/>
</dbReference>
<evidence type="ECO:0000256" key="2">
    <source>
        <dbReference type="ARBA" id="ARBA00023125"/>
    </source>
</evidence>
<keyword evidence="1" id="KW-0805">Transcription regulation</keyword>
<dbReference type="SMART" id="SM00866">
    <property type="entry name" value="UTRA"/>
    <property type="match status" value="1"/>
</dbReference>
<dbReference type="SMART" id="SM00345">
    <property type="entry name" value="HTH_GNTR"/>
    <property type="match status" value="1"/>
</dbReference>
<dbReference type="Gene3D" id="1.10.10.10">
    <property type="entry name" value="Winged helix-like DNA-binding domain superfamily/Winged helix DNA-binding domain"/>
    <property type="match status" value="1"/>
</dbReference>
<protein>
    <submittedName>
        <fullName evidence="6">GntR family transcriptional regulator</fullName>
    </submittedName>
</protein>
<feature type="domain" description="HTH gntR-type" evidence="5">
    <location>
        <begin position="26"/>
        <end position="95"/>
    </location>
</feature>
<comment type="caution">
    <text evidence="6">The sequence shown here is derived from an EMBL/GenBank/DDBJ whole genome shotgun (WGS) entry which is preliminary data.</text>
</comment>
<keyword evidence="7" id="KW-1185">Reference proteome</keyword>
<dbReference type="RefSeq" id="WP_345732753.1">
    <property type="nucleotide sequence ID" value="NZ_BAAAYN010000054.1"/>
</dbReference>
<sequence length="271" mass="30388">MAAVNGEQPQRPDQPARSEPSPYHDQPQYQVIANDLRARIQRRELPPGAQVPTEKDLAATYGCSRNTVRMALSALANEGLISAGRARAGRTVRRREQFVLTHRVEEELGATRLRGPDSFADQAHRLGRAPTQDIEVSIVAAGPEYATRLEIPADERLVVRRRVRYLDGTPSHLSESYYPLMLVKDTQVLDPTEIVPSVVPLLAALGHRQVRYTDEILSRMPDPAEVRLLEIGVGVPVIEHLRTGWSAERPVRLTRTVLPSDRHQLRYELPS</sequence>
<dbReference type="Proteomes" id="UP001501676">
    <property type="component" value="Unassembled WGS sequence"/>
</dbReference>
<dbReference type="Pfam" id="PF07702">
    <property type="entry name" value="UTRA"/>
    <property type="match status" value="1"/>
</dbReference>
<organism evidence="6 7">
    <name type="scientific">Cryptosporangium minutisporangium</name>
    <dbReference type="NCBI Taxonomy" id="113569"/>
    <lineage>
        <taxon>Bacteria</taxon>
        <taxon>Bacillati</taxon>
        <taxon>Actinomycetota</taxon>
        <taxon>Actinomycetes</taxon>
        <taxon>Cryptosporangiales</taxon>
        <taxon>Cryptosporangiaceae</taxon>
        <taxon>Cryptosporangium</taxon>
    </lineage>
</organism>
<proteinExistence type="predicted"/>
<evidence type="ECO:0000313" key="7">
    <source>
        <dbReference type="Proteomes" id="UP001501676"/>
    </source>
</evidence>
<gene>
    <name evidence="6" type="ORF">GCM10020369_71890</name>
</gene>
<dbReference type="PANTHER" id="PTHR44846:SF17">
    <property type="entry name" value="GNTR-FAMILY TRANSCRIPTIONAL REGULATOR"/>
    <property type="match status" value="1"/>
</dbReference>
<name>A0ABP6TAM3_9ACTN</name>
<dbReference type="PRINTS" id="PR00035">
    <property type="entry name" value="HTHGNTR"/>
</dbReference>
<evidence type="ECO:0000256" key="1">
    <source>
        <dbReference type="ARBA" id="ARBA00023015"/>
    </source>
</evidence>
<dbReference type="InterPro" id="IPR050679">
    <property type="entry name" value="Bact_HTH_transcr_reg"/>
</dbReference>
<keyword evidence="3" id="KW-0804">Transcription</keyword>
<dbReference type="InterPro" id="IPR028978">
    <property type="entry name" value="Chorismate_lyase_/UTRA_dom_sf"/>
</dbReference>
<evidence type="ECO:0000259" key="5">
    <source>
        <dbReference type="PROSITE" id="PS50949"/>
    </source>
</evidence>
<dbReference type="PROSITE" id="PS50949">
    <property type="entry name" value="HTH_GNTR"/>
    <property type="match status" value="1"/>
</dbReference>
<evidence type="ECO:0000256" key="4">
    <source>
        <dbReference type="SAM" id="MobiDB-lite"/>
    </source>
</evidence>
<evidence type="ECO:0000256" key="3">
    <source>
        <dbReference type="ARBA" id="ARBA00023163"/>
    </source>
</evidence>
<dbReference type="InterPro" id="IPR036390">
    <property type="entry name" value="WH_DNA-bd_sf"/>
</dbReference>
<reference evidence="7" key="1">
    <citation type="journal article" date="2019" name="Int. J. Syst. Evol. Microbiol.">
        <title>The Global Catalogue of Microorganisms (GCM) 10K type strain sequencing project: providing services to taxonomists for standard genome sequencing and annotation.</title>
        <authorList>
            <consortium name="The Broad Institute Genomics Platform"/>
            <consortium name="The Broad Institute Genome Sequencing Center for Infectious Disease"/>
            <person name="Wu L."/>
            <person name="Ma J."/>
        </authorList>
    </citation>
    <scope>NUCLEOTIDE SEQUENCE [LARGE SCALE GENOMIC DNA]</scope>
    <source>
        <strain evidence="7">JCM 9458</strain>
    </source>
</reference>